<evidence type="ECO:0000259" key="1">
    <source>
        <dbReference type="Pfam" id="PF23931"/>
    </source>
</evidence>
<proteinExistence type="predicted"/>
<name>A0A087BFH3_BIFLN</name>
<sequence>MTVKKGVSERRFPHESVADALERSLRNAKSLRAENAAVVAAARILAARIDSICETGFIDENGKLDNVSVPTFLKYCQSLGLALVEPAKVGRPAKPKAEAKQETPKSDKVVQMADFMKRFG</sequence>
<dbReference type="InterPro" id="IPR057630">
    <property type="entry name" value="Terminase_6"/>
</dbReference>
<accession>A0A087BFH3</accession>
<feature type="domain" description="Terminase small subunit actinomycetes phage-type" evidence="1">
    <location>
        <begin position="20"/>
        <end position="91"/>
    </location>
</feature>
<organism evidence="2 3">
    <name type="scientific">Bifidobacterium longum subsp. suis</name>
    <dbReference type="NCBI Taxonomy" id="1695"/>
    <lineage>
        <taxon>Bacteria</taxon>
        <taxon>Bacillati</taxon>
        <taxon>Actinomycetota</taxon>
        <taxon>Actinomycetes</taxon>
        <taxon>Bifidobacteriales</taxon>
        <taxon>Bifidobacteriaceae</taxon>
        <taxon>Bifidobacterium</taxon>
    </lineage>
</organism>
<evidence type="ECO:0000313" key="2">
    <source>
        <dbReference type="EMBL" id="KFI69773.1"/>
    </source>
</evidence>
<evidence type="ECO:0000313" key="3">
    <source>
        <dbReference type="Proteomes" id="UP000029024"/>
    </source>
</evidence>
<gene>
    <name evidence="2" type="ORF">BLSS_0074</name>
</gene>
<protein>
    <recommendedName>
        <fullName evidence="1">Terminase small subunit actinomycetes phage-type domain-containing protein</fullName>
    </recommendedName>
</protein>
<dbReference type="RefSeq" id="WP_032683777.1">
    <property type="nucleotide sequence ID" value="NZ_JGZA01000015.1"/>
</dbReference>
<comment type="caution">
    <text evidence="2">The sequence shown here is derived from an EMBL/GenBank/DDBJ whole genome shotgun (WGS) entry which is preliminary data.</text>
</comment>
<dbReference type="AlphaFoldDB" id="A0A087BFH3"/>
<dbReference type="EMBL" id="JGZA01000015">
    <property type="protein sequence ID" value="KFI69773.1"/>
    <property type="molecule type" value="Genomic_DNA"/>
</dbReference>
<reference evidence="2 3" key="1">
    <citation type="submission" date="2014-03" db="EMBL/GenBank/DDBJ databases">
        <title>Genomics of Bifidobacteria.</title>
        <authorList>
            <person name="Ventura M."/>
            <person name="Milani C."/>
            <person name="Lugli G.A."/>
        </authorList>
    </citation>
    <scope>NUCLEOTIDE SEQUENCE [LARGE SCALE GENOMIC DNA]</scope>
    <source>
        <strain evidence="2 3">LMG 21814</strain>
    </source>
</reference>
<dbReference type="Pfam" id="PF23931">
    <property type="entry name" value="Terminase_6"/>
    <property type="match status" value="1"/>
</dbReference>
<dbReference type="Proteomes" id="UP000029024">
    <property type="component" value="Unassembled WGS sequence"/>
</dbReference>